<keyword evidence="5" id="KW-0378">Hydrolase</keyword>
<dbReference type="Pfam" id="PF07726">
    <property type="entry name" value="AAA_3"/>
    <property type="match status" value="1"/>
</dbReference>
<dbReference type="PIRSF" id="PIRSF002849">
    <property type="entry name" value="AAA_ATPase_chaperone_MoxR_prd"/>
    <property type="match status" value="1"/>
</dbReference>
<protein>
    <submittedName>
        <fullName evidence="5">MoxR-like ATPase</fullName>
        <ecNumber evidence="5">3.6.3.-</ecNumber>
    </submittedName>
</protein>
<dbReference type="EMBL" id="JMIY01000002">
    <property type="protein sequence ID" value="KCZ72806.1"/>
    <property type="molecule type" value="Genomic_DNA"/>
</dbReference>
<evidence type="ECO:0000259" key="3">
    <source>
        <dbReference type="Pfam" id="PF07726"/>
    </source>
</evidence>
<reference evidence="5 6" key="1">
    <citation type="journal article" date="2013" name="Nature">
        <title>Anaerobic oxidation of methane coupled to nitrate reduction in a novel archaeal lineage.</title>
        <authorList>
            <person name="Haroon M.F."/>
            <person name="Hu S."/>
            <person name="Shi Y."/>
            <person name="Imelfort M."/>
            <person name="Keller J."/>
            <person name="Hugenholtz P."/>
            <person name="Yuan Z."/>
            <person name="Tyson G.W."/>
        </authorList>
    </citation>
    <scope>NUCLEOTIDE SEQUENCE [LARGE SCALE GENOMIC DNA]</scope>
    <source>
        <strain evidence="5 6">ANME-2d</strain>
    </source>
</reference>
<dbReference type="Gene3D" id="3.40.50.300">
    <property type="entry name" value="P-loop containing nucleotide triphosphate hydrolases"/>
    <property type="match status" value="1"/>
</dbReference>
<keyword evidence="1" id="KW-0547">Nucleotide-binding</keyword>
<dbReference type="Gene3D" id="1.10.8.80">
    <property type="entry name" value="Magnesium chelatase subunit I, C-Terminal domain"/>
    <property type="match status" value="1"/>
</dbReference>
<dbReference type="PATRIC" id="fig|1392998.3.peg.821"/>
<dbReference type="FunFam" id="3.40.50.300:FF:000640">
    <property type="entry name" value="MoxR family ATPase"/>
    <property type="match status" value="1"/>
</dbReference>
<dbReference type="Pfam" id="PF17863">
    <property type="entry name" value="AAA_lid_2"/>
    <property type="match status" value="1"/>
</dbReference>
<dbReference type="EC" id="3.6.3.-" evidence="5"/>
<comment type="caution">
    <text evidence="5">The sequence shown here is derived from an EMBL/GenBank/DDBJ whole genome shotgun (WGS) entry which is preliminary data.</text>
</comment>
<accession>A0A062V0Y8</accession>
<sequence length="315" mass="35310">MRAEAKLSEVQHTAEAIFNEVNKIIIGKKDLINYLIISLLSEGNILMEGFPGVAKTTIAKTFASALGCDFKRIQFTPDIMPADITGTFIYNQKTGGFELRRGPVFTNIVLADEINRTSPKSQSALLECMEERQVTLEGTTLKVPRPFMVIATQNPIDLEGTYPLPEAQIDRFLFKLDVEYPGEEEELGILISKDKEIFSEIKKVTTPEQIMDMVTAVKKVYVDEKVMRYIRDLVIRTRKNRDLLIAASPRASVALLNTSKSFAAIQGRSYVIPDDVKYLAYAALKHRLVLAPESEFSGLTVDDIIQDVLNNVEVM</sequence>
<organism evidence="5 6">
    <name type="scientific">Candidatus Methanoperedens nitratireducens</name>
    <dbReference type="NCBI Taxonomy" id="1392998"/>
    <lineage>
        <taxon>Archaea</taxon>
        <taxon>Methanobacteriati</taxon>
        <taxon>Methanobacteriota</taxon>
        <taxon>Stenosarchaea group</taxon>
        <taxon>Methanomicrobia</taxon>
        <taxon>Methanosarcinales</taxon>
        <taxon>ANME-2 cluster</taxon>
        <taxon>Candidatus Methanoperedentaceae</taxon>
        <taxon>Candidatus Methanoperedens</taxon>
    </lineage>
</organism>
<dbReference type="RefSeq" id="WP_102044958.1">
    <property type="nucleotide sequence ID" value="NZ_JMIY01000002.1"/>
</dbReference>
<dbReference type="InterPro" id="IPR050764">
    <property type="entry name" value="CbbQ/NirQ/NorQ/GpvN"/>
</dbReference>
<keyword evidence="6" id="KW-1185">Reference proteome</keyword>
<feature type="domain" description="ChlI/MoxR AAA lid" evidence="4">
    <location>
        <begin position="236"/>
        <end position="307"/>
    </location>
</feature>
<gene>
    <name evidence="5" type="ORF">ANME2D_01241</name>
</gene>
<dbReference type="PANTHER" id="PTHR42759">
    <property type="entry name" value="MOXR FAMILY PROTEIN"/>
    <property type="match status" value="1"/>
</dbReference>
<dbReference type="GO" id="GO:0016887">
    <property type="term" value="F:ATP hydrolysis activity"/>
    <property type="evidence" value="ECO:0007669"/>
    <property type="project" value="InterPro"/>
</dbReference>
<evidence type="ECO:0000256" key="1">
    <source>
        <dbReference type="ARBA" id="ARBA00022741"/>
    </source>
</evidence>
<dbReference type="InterPro" id="IPR041628">
    <property type="entry name" value="ChlI/MoxR_AAA_lid"/>
</dbReference>
<name>A0A062V0Y8_9EURY</name>
<keyword evidence="2" id="KW-0067">ATP-binding</keyword>
<evidence type="ECO:0000313" key="6">
    <source>
        <dbReference type="Proteomes" id="UP000027153"/>
    </source>
</evidence>
<dbReference type="GO" id="GO:0005524">
    <property type="term" value="F:ATP binding"/>
    <property type="evidence" value="ECO:0007669"/>
    <property type="project" value="UniProtKB-KW"/>
</dbReference>
<dbReference type="InterPro" id="IPR011703">
    <property type="entry name" value="ATPase_AAA-3"/>
</dbReference>
<dbReference type="AlphaFoldDB" id="A0A062V0Y8"/>
<dbReference type="OrthoDB" id="24581at2157"/>
<dbReference type="Proteomes" id="UP000027153">
    <property type="component" value="Unassembled WGS sequence"/>
</dbReference>
<evidence type="ECO:0000313" key="5">
    <source>
        <dbReference type="EMBL" id="KCZ72806.1"/>
    </source>
</evidence>
<evidence type="ECO:0000256" key="2">
    <source>
        <dbReference type="ARBA" id="ARBA00022840"/>
    </source>
</evidence>
<feature type="domain" description="ATPase AAA-3" evidence="3">
    <location>
        <begin position="45"/>
        <end position="174"/>
    </location>
</feature>
<dbReference type="InterPro" id="IPR027417">
    <property type="entry name" value="P-loop_NTPase"/>
</dbReference>
<dbReference type="PANTHER" id="PTHR42759:SF5">
    <property type="entry name" value="METHANOL DEHYDROGENASE REGULATOR"/>
    <property type="match status" value="1"/>
</dbReference>
<dbReference type="SUPFAM" id="SSF52540">
    <property type="entry name" value="P-loop containing nucleoside triphosphate hydrolases"/>
    <property type="match status" value="1"/>
</dbReference>
<proteinExistence type="predicted"/>
<evidence type="ECO:0000259" key="4">
    <source>
        <dbReference type="Pfam" id="PF17863"/>
    </source>
</evidence>